<keyword evidence="3" id="KW-1185">Reference proteome</keyword>
<dbReference type="Proteomes" id="UP001174997">
    <property type="component" value="Unassembled WGS sequence"/>
</dbReference>
<comment type="caution">
    <text evidence="2">The sequence shown here is derived from an EMBL/GenBank/DDBJ whole genome shotgun (WGS) entry which is preliminary data.</text>
</comment>
<proteinExistence type="predicted"/>
<name>A0AA40DFN7_9PEZI</name>
<feature type="compositionally biased region" description="Basic and acidic residues" evidence="1">
    <location>
        <begin position="219"/>
        <end position="241"/>
    </location>
</feature>
<organism evidence="2 3">
    <name type="scientific">Cercophora samala</name>
    <dbReference type="NCBI Taxonomy" id="330535"/>
    <lineage>
        <taxon>Eukaryota</taxon>
        <taxon>Fungi</taxon>
        <taxon>Dikarya</taxon>
        <taxon>Ascomycota</taxon>
        <taxon>Pezizomycotina</taxon>
        <taxon>Sordariomycetes</taxon>
        <taxon>Sordariomycetidae</taxon>
        <taxon>Sordariales</taxon>
        <taxon>Lasiosphaeriaceae</taxon>
        <taxon>Cercophora</taxon>
    </lineage>
</organism>
<evidence type="ECO:0000313" key="2">
    <source>
        <dbReference type="EMBL" id="KAK0672548.1"/>
    </source>
</evidence>
<evidence type="ECO:0000256" key="1">
    <source>
        <dbReference type="SAM" id="MobiDB-lite"/>
    </source>
</evidence>
<feature type="region of interest" description="Disordered" evidence="1">
    <location>
        <begin position="219"/>
        <end position="250"/>
    </location>
</feature>
<dbReference type="EMBL" id="JAULSY010000012">
    <property type="protein sequence ID" value="KAK0672548.1"/>
    <property type="molecule type" value="Genomic_DNA"/>
</dbReference>
<gene>
    <name evidence="2" type="ORF">QBC41DRAFT_343700</name>
</gene>
<sequence length="250" mass="27842">MGLQFLNDVVGANLSNKFRGNSGTTPAYGSGVCTLAWPCADVDRIKWSPYPPSFLKHMGECLTRTFRAVDQDVADSAAALVGGLSLTGHTSTDDLDTVLKNEPEELVRDIMWKVYEEGMTATELCRDSGTCQKDPRLGSLVANGVIMVDQGLQLLEQSTTEESDNIWGYVKTENMFLKNKLKVLEFRNKALTELLANTSADMRIREGLQMISTKAREMEEAQELQFRDEQAVKKEQYEARGRSTTPEKTS</sequence>
<protein>
    <submittedName>
        <fullName evidence="2">Uncharacterized protein</fullName>
    </submittedName>
</protein>
<reference evidence="2" key="1">
    <citation type="submission" date="2023-06" db="EMBL/GenBank/DDBJ databases">
        <title>Genome-scale phylogeny and comparative genomics of the fungal order Sordariales.</title>
        <authorList>
            <consortium name="Lawrence Berkeley National Laboratory"/>
            <person name="Hensen N."/>
            <person name="Bonometti L."/>
            <person name="Westerberg I."/>
            <person name="Brannstrom I.O."/>
            <person name="Guillou S."/>
            <person name="Cros-Aarteil S."/>
            <person name="Calhoun S."/>
            <person name="Haridas S."/>
            <person name="Kuo A."/>
            <person name="Mondo S."/>
            <person name="Pangilinan J."/>
            <person name="Riley R."/>
            <person name="Labutti K."/>
            <person name="Andreopoulos B."/>
            <person name="Lipzen A."/>
            <person name="Chen C."/>
            <person name="Yanf M."/>
            <person name="Daum C."/>
            <person name="Ng V."/>
            <person name="Clum A."/>
            <person name="Steindorff A."/>
            <person name="Ohm R."/>
            <person name="Martin F."/>
            <person name="Silar P."/>
            <person name="Natvig D."/>
            <person name="Lalanne C."/>
            <person name="Gautier V."/>
            <person name="Ament-Velasquez S.L."/>
            <person name="Kruys A."/>
            <person name="Hutchinson M.I."/>
            <person name="Powell A.J."/>
            <person name="Barry K."/>
            <person name="Miller A.N."/>
            <person name="Grigoriev I.V."/>
            <person name="Debuchy R."/>
            <person name="Gladieux P."/>
            <person name="Thoren M.H."/>
            <person name="Johannesson H."/>
        </authorList>
    </citation>
    <scope>NUCLEOTIDE SEQUENCE</scope>
    <source>
        <strain evidence="2">CBS 307.81</strain>
    </source>
</reference>
<evidence type="ECO:0000313" key="3">
    <source>
        <dbReference type="Proteomes" id="UP001174997"/>
    </source>
</evidence>
<accession>A0AA40DFN7</accession>
<dbReference type="AlphaFoldDB" id="A0AA40DFN7"/>